<feature type="transmembrane region" description="Helical" evidence="5">
    <location>
        <begin position="341"/>
        <end position="365"/>
    </location>
</feature>
<keyword evidence="4 5" id="KW-0472">Membrane</keyword>
<name>A0ABN2MH73_9PSEU</name>
<organism evidence="7 8">
    <name type="scientific">Pseudonocardia ailaonensis</name>
    <dbReference type="NCBI Taxonomy" id="367279"/>
    <lineage>
        <taxon>Bacteria</taxon>
        <taxon>Bacillati</taxon>
        <taxon>Actinomycetota</taxon>
        <taxon>Actinomycetes</taxon>
        <taxon>Pseudonocardiales</taxon>
        <taxon>Pseudonocardiaceae</taxon>
        <taxon>Pseudonocardia</taxon>
    </lineage>
</organism>
<dbReference type="InterPro" id="IPR036259">
    <property type="entry name" value="MFS_trans_sf"/>
</dbReference>
<feature type="transmembrane region" description="Helical" evidence="5">
    <location>
        <begin position="78"/>
        <end position="101"/>
    </location>
</feature>
<dbReference type="EMBL" id="BAAAQK010000001">
    <property type="protein sequence ID" value="GAA1826885.1"/>
    <property type="molecule type" value="Genomic_DNA"/>
</dbReference>
<protein>
    <submittedName>
        <fullName evidence="7">Aromatic acid/H+ symport family MFS transporter</fullName>
    </submittedName>
</protein>
<evidence type="ECO:0000256" key="3">
    <source>
        <dbReference type="ARBA" id="ARBA00022989"/>
    </source>
</evidence>
<evidence type="ECO:0000313" key="7">
    <source>
        <dbReference type="EMBL" id="GAA1826885.1"/>
    </source>
</evidence>
<keyword evidence="3 5" id="KW-1133">Transmembrane helix</keyword>
<feature type="transmembrane region" description="Helical" evidence="5">
    <location>
        <begin position="107"/>
        <end position="124"/>
    </location>
</feature>
<keyword evidence="8" id="KW-1185">Reference proteome</keyword>
<dbReference type="Proteomes" id="UP001500449">
    <property type="component" value="Unassembled WGS sequence"/>
</dbReference>
<dbReference type="Pfam" id="PF07690">
    <property type="entry name" value="MFS_1"/>
    <property type="match status" value="1"/>
</dbReference>
<feature type="transmembrane region" description="Helical" evidence="5">
    <location>
        <begin position="371"/>
        <end position="390"/>
    </location>
</feature>
<dbReference type="SUPFAM" id="SSF103473">
    <property type="entry name" value="MFS general substrate transporter"/>
    <property type="match status" value="1"/>
</dbReference>
<dbReference type="Gene3D" id="1.20.1250.20">
    <property type="entry name" value="MFS general substrate transporter like domains"/>
    <property type="match status" value="2"/>
</dbReference>
<dbReference type="InterPro" id="IPR011701">
    <property type="entry name" value="MFS"/>
</dbReference>
<comment type="subcellular location">
    <subcellularLocation>
        <location evidence="1">Cell membrane</location>
        <topology evidence="1">Multi-pass membrane protein</topology>
    </subcellularLocation>
</comment>
<feature type="domain" description="Major facilitator superfamily (MFS) profile" evidence="6">
    <location>
        <begin position="12"/>
        <end position="396"/>
    </location>
</feature>
<feature type="transmembrane region" description="Helical" evidence="5">
    <location>
        <begin position="304"/>
        <end position="329"/>
    </location>
</feature>
<dbReference type="PANTHER" id="PTHR23508">
    <property type="entry name" value="CARBOXYLIC ACID TRANSPORTER PROTEIN HOMOLOG"/>
    <property type="match status" value="1"/>
</dbReference>
<comment type="caution">
    <text evidence="7">The sequence shown here is derived from an EMBL/GenBank/DDBJ whole genome shotgun (WGS) entry which is preliminary data.</text>
</comment>
<accession>A0ABN2MH73</accession>
<evidence type="ECO:0000256" key="5">
    <source>
        <dbReference type="SAM" id="Phobius"/>
    </source>
</evidence>
<keyword evidence="2 5" id="KW-0812">Transmembrane</keyword>
<gene>
    <name evidence="7" type="ORF">GCM10009836_00610</name>
</gene>
<evidence type="ECO:0000313" key="8">
    <source>
        <dbReference type="Proteomes" id="UP001500449"/>
    </source>
</evidence>
<evidence type="ECO:0000256" key="2">
    <source>
        <dbReference type="ARBA" id="ARBA00022692"/>
    </source>
</evidence>
<dbReference type="RefSeq" id="WP_344411442.1">
    <property type="nucleotide sequence ID" value="NZ_BAAAQK010000001.1"/>
</dbReference>
<proteinExistence type="predicted"/>
<evidence type="ECO:0000256" key="1">
    <source>
        <dbReference type="ARBA" id="ARBA00004651"/>
    </source>
</evidence>
<feature type="transmembrane region" description="Helical" evidence="5">
    <location>
        <begin position="166"/>
        <end position="186"/>
    </location>
</feature>
<feature type="transmembrane region" description="Helical" evidence="5">
    <location>
        <begin position="136"/>
        <end position="160"/>
    </location>
</feature>
<feature type="transmembrane region" description="Helical" evidence="5">
    <location>
        <begin position="278"/>
        <end position="298"/>
    </location>
</feature>
<dbReference type="InterPro" id="IPR020846">
    <property type="entry name" value="MFS_dom"/>
</dbReference>
<feature type="transmembrane region" description="Helical" evidence="5">
    <location>
        <begin position="251"/>
        <end position="271"/>
    </location>
</feature>
<evidence type="ECO:0000259" key="6">
    <source>
        <dbReference type="PROSITE" id="PS50850"/>
    </source>
</evidence>
<dbReference type="PANTHER" id="PTHR23508:SF10">
    <property type="entry name" value="CARBOXYLIC ACID TRANSPORTER PROTEIN HOMOLOG"/>
    <property type="match status" value="1"/>
</dbReference>
<feature type="transmembrane region" description="Helical" evidence="5">
    <location>
        <begin position="215"/>
        <end position="231"/>
    </location>
</feature>
<evidence type="ECO:0000256" key="4">
    <source>
        <dbReference type="ARBA" id="ARBA00023136"/>
    </source>
</evidence>
<feature type="transmembrane region" description="Helical" evidence="5">
    <location>
        <begin position="47"/>
        <end position="71"/>
    </location>
</feature>
<reference evidence="7 8" key="1">
    <citation type="journal article" date="2019" name="Int. J. Syst. Evol. Microbiol.">
        <title>The Global Catalogue of Microorganisms (GCM) 10K type strain sequencing project: providing services to taxonomists for standard genome sequencing and annotation.</title>
        <authorList>
            <consortium name="The Broad Institute Genomics Platform"/>
            <consortium name="The Broad Institute Genome Sequencing Center for Infectious Disease"/>
            <person name="Wu L."/>
            <person name="Ma J."/>
        </authorList>
    </citation>
    <scope>NUCLEOTIDE SEQUENCE [LARGE SCALE GENOMIC DNA]</scope>
    <source>
        <strain evidence="7 8">JCM 16009</strain>
    </source>
</reference>
<sequence>MTSLRPTVRRLTVPLLLLALVADGYDTAAFAFVVPTLAREWGVHPAALTVPLVIANVGAVLGFVLCGWLSARWGRSAVIALSVAVFSLGTLLLPLVGSIALMSVVRLVIGVGFGAVIPAAVSLASDSVSVKMRDSVAIVVLIGLSVGFTLGGLTGGPLIATLGWHAVFWLPGAVCLVFALVLWRALPRTTTVDAGGQASASVRGLLEQGLRARTIMLWAFAFIVFAAYYTLQSWLPTLLVEVGAGFTLQQAPLAAAALGIGGIVGGLLLALGSAWAGVHRLIVVVVVVAVAFLVATAVAPVGRLGLLVLLAGVGAGLLASCNASTAMAVRSYGDRRRTTGVGWTTGFGRAGSIVGPALGSVVVALDQGVGVLVLGLVAPLLVACVLAVALSRRPARAAGLVQPEPVSLTD</sequence>
<dbReference type="PROSITE" id="PS50850">
    <property type="entry name" value="MFS"/>
    <property type="match status" value="1"/>
</dbReference>